<feature type="compositionally biased region" description="Basic and acidic residues" evidence="1">
    <location>
        <begin position="565"/>
        <end position="601"/>
    </location>
</feature>
<feature type="compositionally biased region" description="Basic and acidic residues" evidence="1">
    <location>
        <begin position="471"/>
        <end position="498"/>
    </location>
</feature>
<feature type="region of interest" description="Disordered" evidence="1">
    <location>
        <begin position="1052"/>
        <end position="1099"/>
    </location>
</feature>
<gene>
    <name evidence="2" type="ORF">QN277_017205</name>
</gene>
<feature type="compositionally biased region" description="Basic residues" evidence="1">
    <location>
        <begin position="1"/>
        <end position="12"/>
    </location>
</feature>
<feature type="compositionally biased region" description="Polar residues" evidence="1">
    <location>
        <begin position="779"/>
        <end position="790"/>
    </location>
</feature>
<reference evidence="2" key="1">
    <citation type="submission" date="2023-10" db="EMBL/GenBank/DDBJ databases">
        <title>Chromosome-level genome of the transformable northern wattle, Acacia crassicarpa.</title>
        <authorList>
            <person name="Massaro I."/>
            <person name="Sinha N.R."/>
            <person name="Poethig S."/>
            <person name="Leichty A.R."/>
        </authorList>
    </citation>
    <scope>NUCLEOTIDE SEQUENCE</scope>
    <source>
        <strain evidence="2">Acra3RX</strain>
        <tissue evidence="2">Leaf</tissue>
    </source>
</reference>
<feature type="compositionally biased region" description="Basic and acidic residues" evidence="1">
    <location>
        <begin position="768"/>
        <end position="777"/>
    </location>
</feature>
<feature type="compositionally biased region" description="Polar residues" evidence="1">
    <location>
        <begin position="604"/>
        <end position="620"/>
    </location>
</feature>
<feature type="compositionally biased region" description="Basic and acidic residues" evidence="1">
    <location>
        <begin position="13"/>
        <end position="60"/>
    </location>
</feature>
<feature type="compositionally biased region" description="Basic and acidic residues" evidence="1">
    <location>
        <begin position="80"/>
        <end position="117"/>
    </location>
</feature>
<accession>A0AAE1JTL4</accession>
<comment type="caution">
    <text evidence="2">The sequence shown here is derived from an EMBL/GenBank/DDBJ whole genome shotgun (WGS) entry which is preliminary data.</text>
</comment>
<feature type="compositionally biased region" description="Basic and acidic residues" evidence="1">
    <location>
        <begin position="791"/>
        <end position="811"/>
    </location>
</feature>
<dbReference type="AlphaFoldDB" id="A0AAE1JTL4"/>
<name>A0AAE1JTL4_9FABA</name>
<dbReference type="PANTHER" id="PTHR34837:SF1">
    <property type="entry name" value="LOW PROTEIN: ZINC FINGER CCCH DOMAIN PROTEIN"/>
    <property type="match status" value="1"/>
</dbReference>
<proteinExistence type="predicted"/>
<organism evidence="2 3">
    <name type="scientific">Acacia crassicarpa</name>
    <name type="common">northern wattle</name>
    <dbReference type="NCBI Taxonomy" id="499986"/>
    <lineage>
        <taxon>Eukaryota</taxon>
        <taxon>Viridiplantae</taxon>
        <taxon>Streptophyta</taxon>
        <taxon>Embryophyta</taxon>
        <taxon>Tracheophyta</taxon>
        <taxon>Spermatophyta</taxon>
        <taxon>Magnoliopsida</taxon>
        <taxon>eudicotyledons</taxon>
        <taxon>Gunneridae</taxon>
        <taxon>Pentapetalae</taxon>
        <taxon>rosids</taxon>
        <taxon>fabids</taxon>
        <taxon>Fabales</taxon>
        <taxon>Fabaceae</taxon>
        <taxon>Caesalpinioideae</taxon>
        <taxon>mimosoid clade</taxon>
        <taxon>Acacieae</taxon>
        <taxon>Acacia</taxon>
    </lineage>
</organism>
<feature type="compositionally biased region" description="Basic and acidic residues" evidence="1">
    <location>
        <begin position="1087"/>
        <end position="1098"/>
    </location>
</feature>
<dbReference type="PANTHER" id="PTHR34837">
    <property type="entry name" value="OS05G0595500 PROTEIN"/>
    <property type="match status" value="1"/>
</dbReference>
<feature type="region of interest" description="Disordered" evidence="1">
    <location>
        <begin position="768"/>
        <end position="812"/>
    </location>
</feature>
<dbReference type="Proteomes" id="UP001293593">
    <property type="component" value="Unassembled WGS sequence"/>
</dbReference>
<evidence type="ECO:0000313" key="2">
    <source>
        <dbReference type="EMBL" id="KAK4273899.1"/>
    </source>
</evidence>
<feature type="compositionally biased region" description="Polar residues" evidence="1">
    <location>
        <begin position="826"/>
        <end position="836"/>
    </location>
</feature>
<evidence type="ECO:0008006" key="4">
    <source>
        <dbReference type="Google" id="ProtNLM"/>
    </source>
</evidence>
<keyword evidence="3" id="KW-1185">Reference proteome</keyword>
<dbReference type="EMBL" id="JAWXYG010000004">
    <property type="protein sequence ID" value="KAK4273899.1"/>
    <property type="molecule type" value="Genomic_DNA"/>
</dbReference>
<feature type="region of interest" description="Disordered" evidence="1">
    <location>
        <begin position="826"/>
        <end position="861"/>
    </location>
</feature>
<sequence length="1154" mass="129721">MPRSSKHKSSKHSSRDTRDYSDSDKDSCLKDRKGKDESTAKVLKDSSTFEKRKPDSKDVHGFGNGENSDEYASSKRRKERSNDGVGDRWNGGDDERGEGSKKSKTSGDSKSRRRDESVGVYGEGEEVRKSSSKGEGKHKEPGRKESRESGMEKERKFKEVRSERSVDNEEQRMSKHVYENTDLRALDELRSPELDSPLEKRLRKKRDDTSDGNKHQDDTGDSYSKRLSSRDEIPKDGRLKDEKRKDEKYREKGREETDKENKHRYDKQRDEHPAKDHAGNRSDDKHGKEEKDYVESRQKRIRTLESDRDRDHNRDRDGGRERDLESGRDRERRHERERDQERDYDLDKDRDYDRDRDWDWDNDRDHDEDLDKDRHRERNHRHDRDGSHLDERSGRSKESGSKKRNLGDDYCDTKSRGAKTHYLDAEKRSVSGSKADSEADRGRSQARHAHADSSGTSNKRRSSPAANTHTGTDDYRNAHSEDSKLRDSTTEQRTKGLRDGYSGTSERGANKYKSEKSIKIDDGTVGDFATERSSSSKASPKGLVERSPSSTSIERRYVNKSGARRSLETEESGRRNSIDGRDFSASEDRLGRELTLERPLMDESAQSDSSYYGRTSQGNASLVPPPPFRAGLDRPFMNSVDDDVRDSSNARYRRISDPGFGRGPGNSWRGVPNWTSAVPNGFVPFQHGPTHGGFQAIMPQFPSQPLFGVRPPMDVNHAGIPYHIPDADRFPGHLRPLGWQNMMDGTGPSHLHGWDGNNGVYRDDPHMYSGSDWDRNRHPTNSRSWESGSETWKEQNGDLKKDVPSPARKDGSVTAEVDDVLAEQDIQTSQDEQNQDSFHEKAPEIKSPSVSTPSKAPSKSLVSSTIEMVPDTATSDVAPLFSHFYLSKLDISEDLTLPVLHNQCMGLLRIDKSSSIDANSRADLFLKNGSRVRQKYASTISRHSPLPAIDTSIFQRALDLYKKQRVGLPNGGKVDVIPAFNQVRGDESAPIHSSEKVQVSVFTSDARAKPKPTSDSKIVETSHPPLAEEHLEEPDQACSQKGQDQVCANSLGLVLSGPSDHGNKGEPLGALGEKEEKEASETVGSGESKENQSMEVENKSLLVSDLHKDDVDTLGGPLIFEEGSSKACDALMAGSNESESLILSRIHHSPESTH</sequence>
<feature type="compositionally biased region" description="Basic and acidic residues" evidence="1">
    <location>
        <begin position="125"/>
        <end position="218"/>
    </location>
</feature>
<feature type="compositionally biased region" description="Basic and acidic residues" evidence="1">
    <location>
        <begin position="228"/>
        <end position="443"/>
    </location>
</feature>
<feature type="compositionally biased region" description="Basic and acidic residues" evidence="1">
    <location>
        <begin position="508"/>
        <end position="522"/>
    </location>
</feature>
<protein>
    <recommendedName>
        <fullName evidence="4">LOW protein: zinc finger CCCH domain protein</fullName>
    </recommendedName>
</protein>
<feature type="compositionally biased region" description="Polar residues" evidence="1">
    <location>
        <begin position="848"/>
        <end position="861"/>
    </location>
</feature>
<evidence type="ECO:0000313" key="3">
    <source>
        <dbReference type="Proteomes" id="UP001293593"/>
    </source>
</evidence>
<evidence type="ECO:0000256" key="1">
    <source>
        <dbReference type="SAM" id="MobiDB-lite"/>
    </source>
</evidence>
<feature type="region of interest" description="Disordered" evidence="1">
    <location>
        <begin position="1"/>
        <end position="625"/>
    </location>
</feature>